<dbReference type="AlphaFoldDB" id="A0A918YTA4"/>
<keyword evidence="2" id="KW-1185">Reference proteome</keyword>
<proteinExistence type="predicted"/>
<name>A0A918YTA4_9ACTN</name>
<reference evidence="1" key="2">
    <citation type="submission" date="2020-09" db="EMBL/GenBank/DDBJ databases">
        <authorList>
            <person name="Sun Q."/>
            <person name="Ohkuma M."/>
        </authorList>
    </citation>
    <scope>NUCLEOTIDE SEQUENCE</scope>
    <source>
        <strain evidence="1">JCM 4714</strain>
    </source>
</reference>
<reference evidence="1" key="1">
    <citation type="journal article" date="2014" name="Int. J. Syst. Evol. Microbiol.">
        <title>Complete genome sequence of Corynebacterium casei LMG S-19264T (=DSM 44701T), isolated from a smear-ripened cheese.</title>
        <authorList>
            <consortium name="US DOE Joint Genome Institute (JGI-PGF)"/>
            <person name="Walter F."/>
            <person name="Albersmeier A."/>
            <person name="Kalinowski J."/>
            <person name="Ruckert C."/>
        </authorList>
    </citation>
    <scope>NUCLEOTIDE SEQUENCE</scope>
    <source>
        <strain evidence="1">JCM 4714</strain>
    </source>
</reference>
<dbReference type="Proteomes" id="UP000655443">
    <property type="component" value="Unassembled WGS sequence"/>
</dbReference>
<comment type="caution">
    <text evidence="1">The sequence shown here is derived from an EMBL/GenBank/DDBJ whole genome shotgun (WGS) entry which is preliminary data.</text>
</comment>
<evidence type="ECO:0000313" key="1">
    <source>
        <dbReference type="EMBL" id="GHE14442.1"/>
    </source>
</evidence>
<dbReference type="EMBL" id="BMVG01000050">
    <property type="protein sequence ID" value="GHE14442.1"/>
    <property type="molecule type" value="Genomic_DNA"/>
</dbReference>
<evidence type="ECO:0000313" key="2">
    <source>
        <dbReference type="Proteomes" id="UP000655443"/>
    </source>
</evidence>
<organism evidence="1 2">
    <name type="scientific">Streptomyces alanosinicus</name>
    <dbReference type="NCBI Taxonomy" id="68171"/>
    <lineage>
        <taxon>Bacteria</taxon>
        <taxon>Bacillati</taxon>
        <taxon>Actinomycetota</taxon>
        <taxon>Actinomycetes</taxon>
        <taxon>Kitasatosporales</taxon>
        <taxon>Streptomycetaceae</taxon>
        <taxon>Streptomyces</taxon>
    </lineage>
</organism>
<gene>
    <name evidence="1" type="ORF">GCM10010339_85140</name>
</gene>
<protein>
    <submittedName>
        <fullName evidence="1">Uncharacterized protein</fullName>
    </submittedName>
</protein>
<sequence length="144" mass="15220">MPGGDRAAPQGFLAVEACLGGLVEQAQRTGGFTVDPRRGSAPSSGYAVATGRSSAQVEPAASFFAGDGPRALQAYLRDHTDVLGRDPELMLGAWYDRDGGRVVLSLVRVVPDRTEAVRCGLSQRQRSVYDLSARREVPTGLSAS</sequence>
<accession>A0A918YTA4</accession>